<dbReference type="InterPro" id="IPR035445">
    <property type="entry name" value="GYF-like_dom_sf"/>
</dbReference>
<evidence type="ECO:0000313" key="4">
    <source>
        <dbReference type="Proteomes" id="UP000001542"/>
    </source>
</evidence>
<dbReference type="SMART" id="SM00444">
    <property type="entry name" value="GYF"/>
    <property type="match status" value="1"/>
</dbReference>
<dbReference type="Pfam" id="PF02213">
    <property type="entry name" value="GYF"/>
    <property type="match status" value="1"/>
</dbReference>
<proteinExistence type="predicted"/>
<dbReference type="Proteomes" id="UP000001542">
    <property type="component" value="Unassembled WGS sequence"/>
</dbReference>
<dbReference type="VEuPathDB" id="TrichDB:TVAGG3_0341370"/>
<gene>
    <name evidence="3" type="ORF">TVAG_193200</name>
</gene>
<dbReference type="OrthoDB" id="6415790at2759"/>
<dbReference type="InParanoid" id="A2DH34"/>
<feature type="region of interest" description="Disordered" evidence="1">
    <location>
        <begin position="1"/>
        <end position="20"/>
    </location>
</feature>
<organism evidence="3 4">
    <name type="scientific">Trichomonas vaginalis (strain ATCC PRA-98 / G3)</name>
    <dbReference type="NCBI Taxonomy" id="412133"/>
    <lineage>
        <taxon>Eukaryota</taxon>
        <taxon>Metamonada</taxon>
        <taxon>Parabasalia</taxon>
        <taxon>Trichomonadida</taxon>
        <taxon>Trichomonadidae</taxon>
        <taxon>Trichomonas</taxon>
    </lineage>
</organism>
<dbReference type="EMBL" id="DS113199">
    <property type="protein sequence ID" value="EAY20344.1"/>
    <property type="molecule type" value="Genomic_DNA"/>
</dbReference>
<sequence>MSRFAVLKSSGSEDDEADNPLQMLTPKYSIQKILSSFKPASILPAPTELMAYENVYMKEVQSLECNTFKPPTSEINVPSSVINGKITPRTAQTTQIKRQIRASPKGKKLDATKPFSEEELATLWFYKDPTGQVLGPYLPQQMRTWLDKKYISLSLPVCQGTANGPFKPISSLFSDQNSAFQERKYNQTQVEIQKPAYIEPRRQEKKLSTLFSFSIDEKEDDLLECWEKTDSLNFK</sequence>
<dbReference type="RefSeq" id="XP_001581330.1">
    <property type="nucleotide sequence ID" value="XM_001581280.1"/>
</dbReference>
<dbReference type="PROSITE" id="PS50829">
    <property type="entry name" value="GYF"/>
    <property type="match status" value="1"/>
</dbReference>
<dbReference type="SMR" id="A2DH34"/>
<dbReference type="AlphaFoldDB" id="A2DH34"/>
<keyword evidence="4" id="KW-1185">Reference proteome</keyword>
<name>A2DH34_TRIV3</name>
<feature type="domain" description="GYF" evidence="2">
    <location>
        <begin position="121"/>
        <end position="170"/>
    </location>
</feature>
<dbReference type="VEuPathDB" id="TrichDB:TVAG_193200"/>
<accession>A2DH34</accession>
<evidence type="ECO:0000313" key="3">
    <source>
        <dbReference type="EMBL" id="EAY20344.1"/>
    </source>
</evidence>
<dbReference type="KEGG" id="tva:5465881"/>
<dbReference type="SUPFAM" id="SSF55277">
    <property type="entry name" value="GYF domain"/>
    <property type="match status" value="1"/>
</dbReference>
<dbReference type="Gene3D" id="3.30.1490.40">
    <property type="match status" value="1"/>
</dbReference>
<evidence type="ECO:0000256" key="1">
    <source>
        <dbReference type="SAM" id="MobiDB-lite"/>
    </source>
</evidence>
<reference evidence="3" key="1">
    <citation type="submission" date="2006-10" db="EMBL/GenBank/DDBJ databases">
        <authorList>
            <person name="Amadeo P."/>
            <person name="Zhao Q."/>
            <person name="Wortman J."/>
            <person name="Fraser-Liggett C."/>
            <person name="Carlton J."/>
        </authorList>
    </citation>
    <scope>NUCLEOTIDE SEQUENCE</scope>
    <source>
        <strain evidence="3">G3</strain>
    </source>
</reference>
<reference evidence="3" key="2">
    <citation type="journal article" date="2007" name="Science">
        <title>Draft genome sequence of the sexually transmitted pathogen Trichomonas vaginalis.</title>
        <authorList>
            <person name="Carlton J.M."/>
            <person name="Hirt R.P."/>
            <person name="Silva J.C."/>
            <person name="Delcher A.L."/>
            <person name="Schatz M."/>
            <person name="Zhao Q."/>
            <person name="Wortman J.R."/>
            <person name="Bidwell S.L."/>
            <person name="Alsmark U.C.M."/>
            <person name="Besteiro S."/>
            <person name="Sicheritz-Ponten T."/>
            <person name="Noel C.J."/>
            <person name="Dacks J.B."/>
            <person name="Foster P.G."/>
            <person name="Simillion C."/>
            <person name="Van de Peer Y."/>
            <person name="Miranda-Saavedra D."/>
            <person name="Barton G.J."/>
            <person name="Westrop G.D."/>
            <person name="Mueller S."/>
            <person name="Dessi D."/>
            <person name="Fiori P.L."/>
            <person name="Ren Q."/>
            <person name="Paulsen I."/>
            <person name="Zhang H."/>
            <person name="Bastida-Corcuera F.D."/>
            <person name="Simoes-Barbosa A."/>
            <person name="Brown M.T."/>
            <person name="Hayes R.D."/>
            <person name="Mukherjee M."/>
            <person name="Okumura C.Y."/>
            <person name="Schneider R."/>
            <person name="Smith A.J."/>
            <person name="Vanacova S."/>
            <person name="Villalvazo M."/>
            <person name="Haas B.J."/>
            <person name="Pertea M."/>
            <person name="Feldblyum T.V."/>
            <person name="Utterback T.R."/>
            <person name="Shu C.L."/>
            <person name="Osoegawa K."/>
            <person name="de Jong P.J."/>
            <person name="Hrdy I."/>
            <person name="Horvathova L."/>
            <person name="Zubacova Z."/>
            <person name="Dolezal P."/>
            <person name="Malik S.B."/>
            <person name="Logsdon J.M. Jr."/>
            <person name="Henze K."/>
            <person name="Gupta A."/>
            <person name="Wang C.C."/>
            <person name="Dunne R.L."/>
            <person name="Upcroft J.A."/>
            <person name="Upcroft P."/>
            <person name="White O."/>
            <person name="Salzberg S.L."/>
            <person name="Tang P."/>
            <person name="Chiu C.-H."/>
            <person name="Lee Y.-S."/>
            <person name="Embley T.M."/>
            <person name="Coombs G.H."/>
            <person name="Mottram J.C."/>
            <person name="Tachezy J."/>
            <person name="Fraser-Liggett C.M."/>
            <person name="Johnson P.J."/>
        </authorList>
    </citation>
    <scope>NUCLEOTIDE SEQUENCE [LARGE SCALE GENOMIC DNA]</scope>
    <source>
        <strain evidence="3">G3</strain>
    </source>
</reference>
<dbReference type="InterPro" id="IPR003169">
    <property type="entry name" value="GYF"/>
</dbReference>
<evidence type="ECO:0000259" key="2">
    <source>
        <dbReference type="PROSITE" id="PS50829"/>
    </source>
</evidence>
<protein>
    <recommendedName>
        <fullName evidence="2">GYF domain-containing protein</fullName>
    </recommendedName>
</protein>